<feature type="chain" id="PRO_5002205309" description="CxC1-like cysteine cluster associated with KDZ transposases domain-containing protein" evidence="1">
    <location>
        <begin position="21"/>
        <end position="74"/>
    </location>
</feature>
<organism evidence="2 3">
    <name type="scientific">Hydnomerulius pinastri MD-312</name>
    <dbReference type="NCBI Taxonomy" id="994086"/>
    <lineage>
        <taxon>Eukaryota</taxon>
        <taxon>Fungi</taxon>
        <taxon>Dikarya</taxon>
        <taxon>Basidiomycota</taxon>
        <taxon>Agaricomycotina</taxon>
        <taxon>Agaricomycetes</taxon>
        <taxon>Agaricomycetidae</taxon>
        <taxon>Boletales</taxon>
        <taxon>Boletales incertae sedis</taxon>
        <taxon>Leucogyrophana</taxon>
    </lineage>
</organism>
<dbReference type="OrthoDB" id="3200967at2759"/>
<dbReference type="HOGENOM" id="CLU_2694491_0_0_1"/>
<keyword evidence="3" id="KW-1185">Reference proteome</keyword>
<dbReference type="Proteomes" id="UP000053820">
    <property type="component" value="Unassembled WGS sequence"/>
</dbReference>
<dbReference type="EMBL" id="KN839849">
    <property type="protein sequence ID" value="KIJ63906.1"/>
    <property type="molecule type" value="Genomic_DNA"/>
</dbReference>
<keyword evidence="1" id="KW-0732">Signal</keyword>
<evidence type="ECO:0000256" key="1">
    <source>
        <dbReference type="SAM" id="SignalP"/>
    </source>
</evidence>
<evidence type="ECO:0008006" key="4">
    <source>
        <dbReference type="Google" id="ProtNLM"/>
    </source>
</evidence>
<accession>A0A0C9WEG0</accession>
<protein>
    <recommendedName>
        <fullName evidence="4">CxC1-like cysteine cluster associated with KDZ transposases domain-containing protein</fullName>
    </recommendedName>
</protein>
<dbReference type="AlphaFoldDB" id="A0A0C9WEG0"/>
<feature type="signal peptide" evidence="1">
    <location>
        <begin position="1"/>
        <end position="20"/>
    </location>
</feature>
<feature type="non-terminal residue" evidence="2">
    <location>
        <position position="1"/>
    </location>
</feature>
<name>A0A0C9WEG0_9AGAM</name>
<evidence type="ECO:0000313" key="3">
    <source>
        <dbReference type="Proteomes" id="UP000053820"/>
    </source>
</evidence>
<reference evidence="2 3" key="1">
    <citation type="submission" date="2014-04" db="EMBL/GenBank/DDBJ databases">
        <title>Evolutionary Origins and Diversification of the Mycorrhizal Mutualists.</title>
        <authorList>
            <consortium name="DOE Joint Genome Institute"/>
            <consortium name="Mycorrhizal Genomics Consortium"/>
            <person name="Kohler A."/>
            <person name="Kuo A."/>
            <person name="Nagy L.G."/>
            <person name="Floudas D."/>
            <person name="Copeland A."/>
            <person name="Barry K.W."/>
            <person name="Cichocki N."/>
            <person name="Veneault-Fourrey C."/>
            <person name="LaButti K."/>
            <person name="Lindquist E.A."/>
            <person name="Lipzen A."/>
            <person name="Lundell T."/>
            <person name="Morin E."/>
            <person name="Murat C."/>
            <person name="Riley R."/>
            <person name="Ohm R."/>
            <person name="Sun H."/>
            <person name="Tunlid A."/>
            <person name="Henrissat B."/>
            <person name="Grigoriev I.V."/>
            <person name="Hibbett D.S."/>
            <person name="Martin F."/>
        </authorList>
    </citation>
    <scope>NUCLEOTIDE SEQUENCE [LARGE SCALE GENOMIC DNA]</scope>
    <source>
        <strain evidence="2 3">MD-312</strain>
    </source>
</reference>
<sequence>CATVTPSLAVDLWVLDLVRALFVRMSPNTTAWCKALEAFLSKRGYQLNTKVSCRCTLCSGPCMTLTAFTLQDSL</sequence>
<proteinExistence type="predicted"/>
<gene>
    <name evidence="2" type="ORF">HYDPIDRAFT_91526</name>
</gene>
<evidence type="ECO:0000313" key="2">
    <source>
        <dbReference type="EMBL" id="KIJ63906.1"/>
    </source>
</evidence>